<sequence length="176" mass="20670">MTDKQHQIESILYTHKAAMLSKVIWKNAENDWQAWLKKYGITMNEHLILMTIYAFKKVTISDISRYGVMHVSTAYNFAKRLESQGLLKLEKDTNDKRNTFIILTEEGHSLVENIFDQYDMANNSIYRAAQDYNEEMFHFPSFSDEHYLVSQLQGKVFLDGINQCHDHLRKNLLDAD</sequence>
<evidence type="ECO:0000256" key="2">
    <source>
        <dbReference type="ARBA" id="ARBA00023125"/>
    </source>
</evidence>
<name>A0A0D6XSL0_9STAP</name>
<accession>A0A0D6XSL0</accession>
<dbReference type="SUPFAM" id="SSF46785">
    <property type="entry name" value="Winged helix' DNA-binding domain"/>
    <property type="match status" value="1"/>
</dbReference>
<evidence type="ECO:0000313" key="5">
    <source>
        <dbReference type="EMBL" id="KIX91405.1"/>
    </source>
</evidence>
<dbReference type="InterPro" id="IPR000835">
    <property type="entry name" value="HTH_MarR-typ"/>
</dbReference>
<proteinExistence type="predicted"/>
<evidence type="ECO:0000313" key="7">
    <source>
        <dbReference type="Proteomes" id="UP000032366"/>
    </source>
</evidence>
<feature type="domain" description="HTH marR-type" evidence="4">
    <location>
        <begin position="17"/>
        <end position="158"/>
    </location>
</feature>
<evidence type="ECO:0000256" key="3">
    <source>
        <dbReference type="ARBA" id="ARBA00023163"/>
    </source>
</evidence>
<dbReference type="PROSITE" id="PS50995">
    <property type="entry name" value="HTH_MARR_2"/>
    <property type="match status" value="1"/>
</dbReference>
<dbReference type="OrthoDB" id="2393954at2"/>
<dbReference type="PANTHER" id="PTHR42756">
    <property type="entry name" value="TRANSCRIPTIONAL REGULATOR, MARR"/>
    <property type="match status" value="1"/>
</dbReference>
<reference evidence="5 7" key="1">
    <citation type="submission" date="2015-01" db="EMBL/GenBank/DDBJ databases">
        <authorList>
            <person name="Guo J."/>
        </authorList>
    </citation>
    <scope>NUCLEOTIDE SEQUENCE [LARGE SCALE GENOMIC DNA]</scope>
    <source>
        <strain evidence="5 7">DSM 22147</strain>
    </source>
</reference>
<dbReference type="Proteomes" id="UP000032366">
    <property type="component" value="Unassembled WGS sequence"/>
</dbReference>
<keyword evidence="2" id="KW-0238">DNA-binding</keyword>
<keyword evidence="1" id="KW-0805">Transcription regulation</keyword>
<dbReference type="InterPro" id="IPR036388">
    <property type="entry name" value="WH-like_DNA-bd_sf"/>
</dbReference>
<organism evidence="6 8">
    <name type="scientific">Staphylococcus microti</name>
    <dbReference type="NCBI Taxonomy" id="569857"/>
    <lineage>
        <taxon>Bacteria</taxon>
        <taxon>Bacillati</taxon>
        <taxon>Bacillota</taxon>
        <taxon>Bacilli</taxon>
        <taxon>Bacillales</taxon>
        <taxon>Staphylococcaceae</taxon>
        <taxon>Staphylococcus</taxon>
    </lineage>
</organism>
<dbReference type="STRING" id="569857.TP70_02465"/>
<protein>
    <submittedName>
        <fullName evidence="6">Protease production regulatory protein Hpr</fullName>
    </submittedName>
    <submittedName>
        <fullName evidence="5">Transcriptional regulator</fullName>
    </submittedName>
</protein>
<evidence type="ECO:0000313" key="8">
    <source>
        <dbReference type="Proteomes" id="UP000254100"/>
    </source>
</evidence>
<dbReference type="SMART" id="SM00347">
    <property type="entry name" value="HTH_MARR"/>
    <property type="match status" value="1"/>
</dbReference>
<dbReference type="AlphaFoldDB" id="A0A0D6XSL0"/>
<gene>
    <name evidence="6" type="primary">hpr</name>
    <name evidence="6" type="ORF">NCTC13832_01542</name>
    <name evidence="5" type="ORF">TP70_02465</name>
</gene>
<dbReference type="Pfam" id="PF01047">
    <property type="entry name" value="MarR"/>
    <property type="match status" value="1"/>
</dbReference>
<dbReference type="PANTHER" id="PTHR42756:SF1">
    <property type="entry name" value="TRANSCRIPTIONAL REPRESSOR OF EMRAB OPERON"/>
    <property type="match status" value="1"/>
</dbReference>
<dbReference type="GO" id="GO:0003677">
    <property type="term" value="F:DNA binding"/>
    <property type="evidence" value="ECO:0007669"/>
    <property type="project" value="UniProtKB-KW"/>
</dbReference>
<dbReference type="GO" id="GO:0006508">
    <property type="term" value="P:proteolysis"/>
    <property type="evidence" value="ECO:0007669"/>
    <property type="project" value="UniProtKB-KW"/>
</dbReference>
<keyword evidence="6" id="KW-0645">Protease</keyword>
<dbReference type="EMBL" id="UHDT01000001">
    <property type="protein sequence ID" value="SUM57841.1"/>
    <property type="molecule type" value="Genomic_DNA"/>
</dbReference>
<keyword evidence="3" id="KW-0804">Transcription</keyword>
<reference evidence="6 8" key="2">
    <citation type="submission" date="2018-06" db="EMBL/GenBank/DDBJ databases">
        <authorList>
            <consortium name="Pathogen Informatics"/>
            <person name="Doyle S."/>
        </authorList>
    </citation>
    <scope>NUCLEOTIDE SEQUENCE [LARGE SCALE GENOMIC DNA]</scope>
    <source>
        <strain evidence="6 8">NCTC13832</strain>
    </source>
</reference>
<evidence type="ECO:0000259" key="4">
    <source>
        <dbReference type="PROSITE" id="PS50995"/>
    </source>
</evidence>
<dbReference type="Gene3D" id="1.10.10.10">
    <property type="entry name" value="Winged helix-like DNA-binding domain superfamily/Winged helix DNA-binding domain"/>
    <property type="match status" value="1"/>
</dbReference>
<dbReference type="PROSITE" id="PS01117">
    <property type="entry name" value="HTH_MARR_1"/>
    <property type="match status" value="1"/>
</dbReference>
<dbReference type="InterPro" id="IPR023187">
    <property type="entry name" value="Tscrpt_reg_MarR-type_CS"/>
</dbReference>
<dbReference type="GO" id="GO:0003700">
    <property type="term" value="F:DNA-binding transcription factor activity"/>
    <property type="evidence" value="ECO:0007669"/>
    <property type="project" value="InterPro"/>
</dbReference>
<evidence type="ECO:0000313" key="6">
    <source>
        <dbReference type="EMBL" id="SUM57841.1"/>
    </source>
</evidence>
<dbReference type="NCBIfam" id="NF010349">
    <property type="entry name" value="PRK13777.1"/>
    <property type="match status" value="1"/>
</dbReference>
<dbReference type="RefSeq" id="WP_044359085.1">
    <property type="nucleotide sequence ID" value="NZ_JXWY01000014.1"/>
</dbReference>
<evidence type="ECO:0000256" key="1">
    <source>
        <dbReference type="ARBA" id="ARBA00023015"/>
    </source>
</evidence>
<keyword evidence="6" id="KW-0378">Hydrolase</keyword>
<dbReference type="GO" id="GO:0008233">
    <property type="term" value="F:peptidase activity"/>
    <property type="evidence" value="ECO:0007669"/>
    <property type="project" value="UniProtKB-KW"/>
</dbReference>
<dbReference type="Proteomes" id="UP000254100">
    <property type="component" value="Unassembled WGS sequence"/>
</dbReference>
<dbReference type="InterPro" id="IPR036390">
    <property type="entry name" value="WH_DNA-bd_sf"/>
</dbReference>
<dbReference type="EMBL" id="JXWY01000014">
    <property type="protein sequence ID" value="KIX91405.1"/>
    <property type="molecule type" value="Genomic_DNA"/>
</dbReference>
<keyword evidence="7" id="KW-1185">Reference proteome</keyword>